<evidence type="ECO:0000256" key="9">
    <source>
        <dbReference type="NCBIfam" id="TIGR03303"/>
    </source>
</evidence>
<evidence type="ECO:0000256" key="5">
    <source>
        <dbReference type="ARBA" id="ARBA00022737"/>
    </source>
</evidence>
<evidence type="ECO:0000256" key="2">
    <source>
        <dbReference type="ARBA" id="ARBA00022452"/>
    </source>
</evidence>
<keyword evidence="3 8" id="KW-0812">Transmembrane</keyword>
<feature type="domain" description="POTRA" evidence="10">
    <location>
        <begin position="270"/>
        <end position="348"/>
    </location>
</feature>
<dbReference type="Pfam" id="PF07244">
    <property type="entry name" value="POTRA"/>
    <property type="match status" value="5"/>
</dbReference>
<keyword evidence="2 8" id="KW-1134">Transmembrane beta strand</keyword>
<evidence type="ECO:0000256" key="4">
    <source>
        <dbReference type="ARBA" id="ARBA00022729"/>
    </source>
</evidence>
<dbReference type="PANTHER" id="PTHR12815:SF23">
    <property type="entry name" value="OUTER MEMBRANE PROTEIN ASSEMBLY FACTOR BAMA"/>
    <property type="match status" value="1"/>
</dbReference>
<protein>
    <recommendedName>
        <fullName evidence="8 9">Outer membrane protein assembly factor BamA</fullName>
    </recommendedName>
</protein>
<proteinExistence type="inferred from homology"/>
<evidence type="ECO:0000256" key="8">
    <source>
        <dbReference type="HAMAP-Rule" id="MF_01430"/>
    </source>
</evidence>
<dbReference type="InterPro" id="IPR023707">
    <property type="entry name" value="OM_assembly_BamA"/>
</dbReference>
<dbReference type="Pfam" id="PF01103">
    <property type="entry name" value="Omp85"/>
    <property type="match status" value="1"/>
</dbReference>
<gene>
    <name evidence="8" type="primary">bamA</name>
    <name evidence="11" type="ORF">HELGO_WM26022</name>
</gene>
<dbReference type="PROSITE" id="PS51779">
    <property type="entry name" value="POTRA"/>
    <property type="match status" value="5"/>
</dbReference>
<dbReference type="PANTHER" id="PTHR12815">
    <property type="entry name" value="SORTING AND ASSEMBLY MACHINERY SAMM50 PROTEIN FAMILY MEMBER"/>
    <property type="match status" value="1"/>
</dbReference>
<dbReference type="AlphaFoldDB" id="A0A6S6UE61"/>
<dbReference type="PIRSF" id="PIRSF006076">
    <property type="entry name" value="OM_assembly_OMP85"/>
    <property type="match status" value="1"/>
</dbReference>
<name>A0A6S6UE61_9GAMM</name>
<evidence type="ECO:0000256" key="1">
    <source>
        <dbReference type="ARBA" id="ARBA00004370"/>
    </source>
</evidence>
<dbReference type="GO" id="GO:0043165">
    <property type="term" value="P:Gram-negative-bacterium-type cell outer membrane assembly"/>
    <property type="evidence" value="ECO:0007669"/>
    <property type="project" value="UniProtKB-UniRule"/>
</dbReference>
<evidence type="ECO:0000256" key="6">
    <source>
        <dbReference type="ARBA" id="ARBA00023136"/>
    </source>
</evidence>
<dbReference type="EMBL" id="CACVAV010000413">
    <property type="protein sequence ID" value="CAA6826076.1"/>
    <property type="molecule type" value="Genomic_DNA"/>
</dbReference>
<comment type="subcellular location">
    <subcellularLocation>
        <location evidence="8">Cell outer membrane</location>
    </subcellularLocation>
    <subcellularLocation>
        <location evidence="1">Membrane</location>
    </subcellularLocation>
</comment>
<dbReference type="Gene3D" id="2.40.160.50">
    <property type="entry name" value="membrane protein fhac: a member of the omp85/tpsb transporter family"/>
    <property type="match status" value="1"/>
</dbReference>
<comment type="function">
    <text evidence="8">Part of the outer membrane protein assembly complex, which is involved in assembly and insertion of beta-barrel proteins into the outer membrane.</text>
</comment>
<feature type="domain" description="POTRA" evidence="10">
    <location>
        <begin position="26"/>
        <end position="93"/>
    </location>
</feature>
<dbReference type="InterPro" id="IPR000184">
    <property type="entry name" value="Bac_surfAg_D15"/>
</dbReference>
<dbReference type="FunFam" id="3.10.20.310:FF:000003">
    <property type="entry name" value="Outer membrane protein assembly factor BamA"/>
    <property type="match status" value="1"/>
</dbReference>
<comment type="similarity">
    <text evidence="8">Belongs to the BamA family.</text>
</comment>
<dbReference type="InterPro" id="IPR010827">
    <property type="entry name" value="BamA/TamA_POTRA"/>
</dbReference>
<evidence type="ECO:0000256" key="3">
    <source>
        <dbReference type="ARBA" id="ARBA00022692"/>
    </source>
</evidence>
<dbReference type="InterPro" id="IPR039910">
    <property type="entry name" value="D15-like"/>
</dbReference>
<reference evidence="11" key="1">
    <citation type="submission" date="2020-01" db="EMBL/GenBank/DDBJ databases">
        <authorList>
            <person name="Meier V. D."/>
            <person name="Meier V D."/>
        </authorList>
    </citation>
    <scope>NUCLEOTIDE SEQUENCE</scope>
    <source>
        <strain evidence="11">HLG_WM_MAG_08</strain>
    </source>
</reference>
<feature type="domain" description="POTRA" evidence="10">
    <location>
        <begin position="177"/>
        <end position="267"/>
    </location>
</feature>
<accession>A0A6S6UE61</accession>
<evidence type="ECO:0000259" key="10">
    <source>
        <dbReference type="PROSITE" id="PS51779"/>
    </source>
</evidence>
<dbReference type="InterPro" id="IPR034746">
    <property type="entry name" value="POTRA"/>
</dbReference>
<comment type="subunit">
    <text evidence="8">Part of the Bam complex.</text>
</comment>
<sequence length="763" mass="83732" precursor="true">MKIHPLSLTIASALAVSSQTVFAASFVVQDIRVQGLQRVATGTVLNYLPVRVGQSFDENQVQSAVQSLYQSGLFEDVQLSRQGNVLVVSVSERSAIGRINITGNSKLKTEQLLQAMKAEKVGRGDTLNRSALQTFQTKLQAQYAAMGYHGVKINTQVQPQSDGRVDINMNISEGKEARIKQLTITGNQAFSESELLKQLDSGPSGIFSIPFFSTRDKYAKEKLIGDLDGLTSFYRDRGYLNFKIANTDVSLSPDKQGVFIKVAVDEGAQYRLGKVGVSGNHGLSPAQIQQAVTLVPGQVFSQKIMEETRKNLANELGKQGYAFAKINPIPQIDNANNRVALDLNIALGKRTYVRRINIRGNNRTKDGVYRREMRQLESASFSPQQLERSKTRLQRLPYVESAQINVEPVAGTTDQVDLNVIIAERSSNQFRVGAGYSQNNGVLLNLGVKQDNFMGTGKKLEVDFDNSKVNKNYRISYTNPYYTQNGVSRGFSLYYNDYDAEADDISEYATNRLGGSVNFGVPLSEHNAVNLSVGYEQREITLGSDAADHITAFTDTNGFEYNQIPVKVSFVHDSRDRVIFPSEGQRHRVSLQAALPGSDLEYQKLSYDGAYYQAINEDMTFALKGRVAAGSGRGDIDGLPFFEKYNAGGIRSVRGYESNSLGPRDSNGDAKGGDLLVAASAEVLFPVPFASDMKNLRLSAFIDAGNVFEDFDSFDSGDIRYSAGVGAVWLSPLGPFELSYAKPLNSKDGDDEQVVQFSIGASF</sequence>
<feature type="chain" id="PRO_5028543775" description="Outer membrane protein assembly factor BamA" evidence="8">
    <location>
        <begin position="24"/>
        <end position="763"/>
    </location>
</feature>
<dbReference type="GO" id="GO:0009279">
    <property type="term" value="C:cell outer membrane"/>
    <property type="evidence" value="ECO:0007669"/>
    <property type="project" value="UniProtKB-SubCell"/>
</dbReference>
<feature type="domain" description="POTRA" evidence="10">
    <location>
        <begin position="94"/>
        <end position="174"/>
    </location>
</feature>
<evidence type="ECO:0000256" key="7">
    <source>
        <dbReference type="ARBA" id="ARBA00023237"/>
    </source>
</evidence>
<keyword evidence="5 8" id="KW-0677">Repeat</keyword>
<dbReference type="HAMAP" id="MF_01430">
    <property type="entry name" value="OM_assembly_BamA"/>
    <property type="match status" value="1"/>
</dbReference>
<feature type="domain" description="POTRA" evidence="10">
    <location>
        <begin position="351"/>
        <end position="425"/>
    </location>
</feature>
<organism evidence="11">
    <name type="scientific">uncultured Thiotrichaceae bacterium</name>
    <dbReference type="NCBI Taxonomy" id="298394"/>
    <lineage>
        <taxon>Bacteria</taxon>
        <taxon>Pseudomonadati</taxon>
        <taxon>Pseudomonadota</taxon>
        <taxon>Gammaproteobacteria</taxon>
        <taxon>Thiotrichales</taxon>
        <taxon>Thiotrichaceae</taxon>
        <taxon>environmental samples</taxon>
    </lineage>
</organism>
<keyword evidence="6 8" id="KW-0472">Membrane</keyword>
<feature type="signal peptide" evidence="8">
    <location>
        <begin position="1"/>
        <end position="23"/>
    </location>
</feature>
<evidence type="ECO:0000313" key="11">
    <source>
        <dbReference type="EMBL" id="CAA6826076.1"/>
    </source>
</evidence>
<dbReference type="Gene3D" id="3.10.20.310">
    <property type="entry name" value="membrane protein fhac"/>
    <property type="match status" value="5"/>
</dbReference>
<keyword evidence="7 8" id="KW-0998">Cell outer membrane</keyword>
<dbReference type="GO" id="GO:0051205">
    <property type="term" value="P:protein insertion into membrane"/>
    <property type="evidence" value="ECO:0007669"/>
    <property type="project" value="UniProtKB-UniRule"/>
</dbReference>
<dbReference type="NCBIfam" id="TIGR03303">
    <property type="entry name" value="OM_YaeT"/>
    <property type="match status" value="1"/>
</dbReference>
<keyword evidence="4 8" id="KW-0732">Signal</keyword>